<evidence type="ECO:0000256" key="8">
    <source>
        <dbReference type="ARBA" id="ARBA00023004"/>
    </source>
</evidence>
<dbReference type="InterPro" id="IPR012910">
    <property type="entry name" value="Plug_dom"/>
</dbReference>
<keyword evidence="7 16" id="KW-0732">Signal</keyword>
<dbReference type="InterPro" id="IPR000531">
    <property type="entry name" value="Beta-barrel_TonB"/>
</dbReference>
<keyword evidence="4 14" id="KW-1134">Transmembrane beta strand</keyword>
<comment type="subcellular location">
    <subcellularLocation>
        <location evidence="1 14">Cell outer membrane</location>
        <topology evidence="1 14">Multi-pass membrane protein</topology>
    </subcellularLocation>
</comment>
<evidence type="ECO:0000256" key="1">
    <source>
        <dbReference type="ARBA" id="ARBA00004571"/>
    </source>
</evidence>
<keyword evidence="13 14" id="KW-0998">Cell outer membrane</keyword>
<evidence type="ECO:0000256" key="3">
    <source>
        <dbReference type="ARBA" id="ARBA00022448"/>
    </source>
</evidence>
<keyword evidence="9" id="KW-0406">Ion transport</keyword>
<dbReference type="InterPro" id="IPR037066">
    <property type="entry name" value="Plug_dom_sf"/>
</dbReference>
<feature type="chain" id="PRO_5040368558" evidence="16">
    <location>
        <begin position="32"/>
        <end position="825"/>
    </location>
</feature>
<dbReference type="InterPro" id="IPR010105">
    <property type="entry name" value="TonB_sidphr_rcpt"/>
</dbReference>
<dbReference type="PROSITE" id="PS52016">
    <property type="entry name" value="TONB_DEPENDENT_REC_3"/>
    <property type="match status" value="1"/>
</dbReference>
<evidence type="ECO:0000256" key="4">
    <source>
        <dbReference type="ARBA" id="ARBA00022452"/>
    </source>
</evidence>
<comment type="caution">
    <text evidence="18">The sequence shown here is derived from an EMBL/GenBank/DDBJ whole genome shotgun (WGS) entry which is preliminary data.</text>
</comment>
<organism evidence="18 19">
    <name type="scientific">Alloalcanivorax xenomutans</name>
    <dbReference type="NCBI Taxonomy" id="1094342"/>
    <lineage>
        <taxon>Bacteria</taxon>
        <taxon>Pseudomonadati</taxon>
        <taxon>Pseudomonadota</taxon>
        <taxon>Gammaproteobacteria</taxon>
        <taxon>Oceanospirillales</taxon>
        <taxon>Alcanivoracaceae</taxon>
        <taxon>Alloalcanivorax</taxon>
    </lineage>
</organism>
<dbReference type="AlphaFoldDB" id="A0A9Q3ZBU3"/>
<feature type="domain" description="Secretin/TonB short N-terminal" evidence="17">
    <location>
        <begin position="67"/>
        <end position="116"/>
    </location>
</feature>
<dbReference type="PANTHER" id="PTHR32552:SF68">
    <property type="entry name" value="FERRICHROME OUTER MEMBRANE TRANSPORTER_PHAGE RECEPTOR"/>
    <property type="match status" value="1"/>
</dbReference>
<dbReference type="InterPro" id="IPR036942">
    <property type="entry name" value="Beta-barrel_TonB_sf"/>
</dbReference>
<dbReference type="SMART" id="SM00965">
    <property type="entry name" value="STN"/>
    <property type="match status" value="1"/>
</dbReference>
<keyword evidence="3 14" id="KW-0813">Transport</keyword>
<dbReference type="GO" id="GO:0009279">
    <property type="term" value="C:cell outer membrane"/>
    <property type="evidence" value="ECO:0007669"/>
    <property type="project" value="UniProtKB-SubCell"/>
</dbReference>
<evidence type="ECO:0000256" key="16">
    <source>
        <dbReference type="SAM" id="SignalP"/>
    </source>
</evidence>
<keyword evidence="10 15" id="KW-0798">TonB box</keyword>
<keyword evidence="19" id="KW-1185">Reference proteome</keyword>
<dbReference type="PROSITE" id="PS51257">
    <property type="entry name" value="PROKAR_LIPOPROTEIN"/>
    <property type="match status" value="1"/>
</dbReference>
<evidence type="ECO:0000256" key="15">
    <source>
        <dbReference type="RuleBase" id="RU003357"/>
    </source>
</evidence>
<sequence>MRIWRFPAATGGAVLLSFACCLSLAAGAVSAQSTEPSHNHQHQRVRIALPAQKLGPSLAALSRQTGVEIHYPAGAEDEVGNAVNGTMSFDQVLRTLLAGSGLTYTFTENGVEVGRRGEPHRIEAVEVTADTPMEEYAWGAASMGYLATHTGTASKTDAAIVEIPRSISVVTRQEMEDRGANSVMDAMTYSAGISTELQGIDSRVDDIRIRGFDASSWSNNMYLDGLRLPRGGQWTTAQVDAYGLERVEVLKGPAAVLYGQVTPGGLVNMVAKRPSFDHRNEVILSGGSFNQYEGAFDLGGSLDESGNWLGRLVGSYNDGDAQVDETELSRIYIAPSATWFVNDSTDITFLSYYQKDEGGSTFQFLPVQGLLYPTPYGYIDRDTFLGEPDWNTYDREQWAIGYDLNHTFNDVWSFRQNAKYSYVDTLFRTVVSNPRTTVGNGGLNSNNRTFPRRGVKGAGELREVAVDNQFKAAFSTGRLRHDLVFGLDYLRTHWDHTRYSVTATIDDIDVFDPVYSGAAGFEDSLMVQIDEENVERQTGLYIQDMIALDNWRFMFGVRHDQFKVDALEDEDSSDDDAFTWQTGATYLLENGLAPYLSYATSFEPVSGQDSSQSAFEPSEGEQYEAGLKYQPPRSNSMITISAFDLRQTNLVVTDISPPAGAPCEAVNSCQRQTGETRTRGAELEAKMWNESGLSVTASYTYLDTEVTDGEEGEEGNEKPLAPRNMANLWLDYKWREGALAGFGLGVGARYISDLYGDAENNYRVDSYVLYDASLRYDMSYLGLPGVSVALTGRNLKDERYLTYCTQYGCSYGSARNITASVKYRW</sequence>
<dbReference type="Gene3D" id="2.170.130.10">
    <property type="entry name" value="TonB-dependent receptor, plug domain"/>
    <property type="match status" value="1"/>
</dbReference>
<evidence type="ECO:0000256" key="11">
    <source>
        <dbReference type="ARBA" id="ARBA00023136"/>
    </source>
</evidence>
<protein>
    <submittedName>
        <fullName evidence="18">TonB-dependent siderophore receptor</fullName>
    </submittedName>
</protein>
<dbReference type="Proteomes" id="UP001107961">
    <property type="component" value="Unassembled WGS sequence"/>
</dbReference>
<keyword evidence="12 18" id="KW-0675">Receptor</keyword>
<dbReference type="Pfam" id="PF00593">
    <property type="entry name" value="TonB_dep_Rec_b-barrel"/>
    <property type="match status" value="1"/>
</dbReference>
<dbReference type="InterPro" id="IPR039426">
    <property type="entry name" value="TonB-dep_rcpt-like"/>
</dbReference>
<dbReference type="GO" id="GO:0015891">
    <property type="term" value="P:siderophore transport"/>
    <property type="evidence" value="ECO:0007669"/>
    <property type="project" value="InterPro"/>
</dbReference>
<dbReference type="Gene3D" id="2.40.170.20">
    <property type="entry name" value="TonB-dependent receptor, beta-barrel domain"/>
    <property type="match status" value="1"/>
</dbReference>
<evidence type="ECO:0000256" key="2">
    <source>
        <dbReference type="ARBA" id="ARBA00009810"/>
    </source>
</evidence>
<evidence type="ECO:0000256" key="9">
    <source>
        <dbReference type="ARBA" id="ARBA00023065"/>
    </source>
</evidence>
<dbReference type="GO" id="GO:0038023">
    <property type="term" value="F:signaling receptor activity"/>
    <property type="evidence" value="ECO:0007669"/>
    <property type="project" value="InterPro"/>
</dbReference>
<dbReference type="Gene3D" id="3.55.50.30">
    <property type="match status" value="1"/>
</dbReference>
<dbReference type="SUPFAM" id="SSF56935">
    <property type="entry name" value="Porins"/>
    <property type="match status" value="1"/>
</dbReference>
<evidence type="ECO:0000256" key="12">
    <source>
        <dbReference type="ARBA" id="ARBA00023170"/>
    </source>
</evidence>
<evidence type="ECO:0000256" key="13">
    <source>
        <dbReference type="ARBA" id="ARBA00023237"/>
    </source>
</evidence>
<keyword evidence="6 14" id="KW-0812">Transmembrane</keyword>
<dbReference type="EMBL" id="JAJVKT010000003">
    <property type="protein sequence ID" value="MCE7507615.1"/>
    <property type="molecule type" value="Genomic_DNA"/>
</dbReference>
<gene>
    <name evidence="18" type="ORF">LZG35_03115</name>
</gene>
<feature type="signal peptide" evidence="16">
    <location>
        <begin position="1"/>
        <end position="31"/>
    </location>
</feature>
<evidence type="ECO:0000256" key="10">
    <source>
        <dbReference type="ARBA" id="ARBA00023077"/>
    </source>
</evidence>
<dbReference type="FunFam" id="2.170.130.10:FF:000001">
    <property type="entry name" value="Catecholate siderophore TonB-dependent receptor"/>
    <property type="match status" value="1"/>
</dbReference>
<evidence type="ECO:0000313" key="18">
    <source>
        <dbReference type="EMBL" id="MCE7507615.1"/>
    </source>
</evidence>
<proteinExistence type="inferred from homology"/>
<dbReference type="CDD" id="cd01347">
    <property type="entry name" value="ligand_gated_channel"/>
    <property type="match status" value="1"/>
</dbReference>
<evidence type="ECO:0000259" key="17">
    <source>
        <dbReference type="SMART" id="SM00965"/>
    </source>
</evidence>
<evidence type="ECO:0000313" key="19">
    <source>
        <dbReference type="Proteomes" id="UP001107961"/>
    </source>
</evidence>
<comment type="similarity">
    <text evidence="2 14 15">Belongs to the TonB-dependent receptor family.</text>
</comment>
<keyword evidence="5" id="KW-0410">Iron transport</keyword>
<dbReference type="NCBIfam" id="TIGR01783">
    <property type="entry name" value="TonB-siderophor"/>
    <property type="match status" value="1"/>
</dbReference>
<evidence type="ECO:0000256" key="5">
    <source>
        <dbReference type="ARBA" id="ARBA00022496"/>
    </source>
</evidence>
<accession>A0A9Q3ZBU3</accession>
<dbReference type="PANTHER" id="PTHR32552">
    <property type="entry name" value="FERRICHROME IRON RECEPTOR-RELATED"/>
    <property type="match status" value="1"/>
</dbReference>
<keyword evidence="8" id="KW-0408">Iron</keyword>
<evidence type="ECO:0000256" key="14">
    <source>
        <dbReference type="PROSITE-ProRule" id="PRU01360"/>
    </source>
</evidence>
<dbReference type="Pfam" id="PF07715">
    <property type="entry name" value="Plug"/>
    <property type="match status" value="1"/>
</dbReference>
<evidence type="ECO:0000256" key="7">
    <source>
        <dbReference type="ARBA" id="ARBA00022729"/>
    </source>
</evidence>
<evidence type="ECO:0000256" key="6">
    <source>
        <dbReference type="ARBA" id="ARBA00022692"/>
    </source>
</evidence>
<dbReference type="RefSeq" id="WP_233924858.1">
    <property type="nucleotide sequence ID" value="NZ_JAJVKT010000003.1"/>
</dbReference>
<dbReference type="InterPro" id="IPR011662">
    <property type="entry name" value="Secretin/TonB_short_N"/>
</dbReference>
<name>A0A9Q3ZBU3_9GAMM</name>
<dbReference type="GO" id="GO:0015344">
    <property type="term" value="F:siderophore uptake transmembrane transporter activity"/>
    <property type="evidence" value="ECO:0007669"/>
    <property type="project" value="TreeGrafter"/>
</dbReference>
<keyword evidence="11 14" id="KW-0472">Membrane</keyword>
<reference evidence="18" key="1">
    <citation type="submission" date="2022-01" db="EMBL/GenBank/DDBJ databases">
        <authorList>
            <person name="Karlyshev A.V."/>
            <person name="Jaspars M."/>
        </authorList>
    </citation>
    <scope>NUCLEOTIDE SEQUENCE</scope>
    <source>
        <strain evidence="18">AGSA3-2</strain>
    </source>
</reference>